<organism evidence="3 4">
    <name type="scientific">Evansella alkalicola</name>
    <dbReference type="NCBI Taxonomy" id="745819"/>
    <lineage>
        <taxon>Bacteria</taxon>
        <taxon>Bacillati</taxon>
        <taxon>Bacillota</taxon>
        <taxon>Bacilli</taxon>
        <taxon>Bacillales</taxon>
        <taxon>Bacillaceae</taxon>
        <taxon>Evansella</taxon>
    </lineage>
</organism>
<proteinExistence type="inferred from homology"/>
<keyword evidence="4" id="KW-1185">Reference proteome</keyword>
<dbReference type="EMBL" id="JAHQCR010000021">
    <property type="protein sequence ID" value="MBU9720792.1"/>
    <property type="molecule type" value="Genomic_DNA"/>
</dbReference>
<dbReference type="PANTHER" id="PTHR21198:SF7">
    <property type="entry name" value="ASPARTATE-GLUTAMATE RACEMASE FAMILY"/>
    <property type="match status" value="1"/>
</dbReference>
<dbReference type="Proteomes" id="UP000790580">
    <property type="component" value="Unassembled WGS sequence"/>
</dbReference>
<gene>
    <name evidence="3" type="ORF">KS407_04940</name>
</gene>
<dbReference type="NCBIfam" id="TIGR00035">
    <property type="entry name" value="asp_race"/>
    <property type="match status" value="1"/>
</dbReference>
<protein>
    <submittedName>
        <fullName evidence="3">Aspartate/glutamate racemase family protein</fullName>
    </submittedName>
</protein>
<name>A0ABS6JU69_9BACI</name>
<keyword evidence="2" id="KW-0413">Isomerase</keyword>
<comment type="caution">
    <text evidence="3">The sequence shown here is derived from an EMBL/GenBank/DDBJ whole genome shotgun (WGS) entry which is preliminary data.</text>
</comment>
<dbReference type="Pfam" id="PF01177">
    <property type="entry name" value="Asp_Glu_race"/>
    <property type="match status" value="1"/>
</dbReference>
<evidence type="ECO:0000313" key="3">
    <source>
        <dbReference type="EMBL" id="MBU9720792.1"/>
    </source>
</evidence>
<comment type="similarity">
    <text evidence="1">Belongs to the aspartate/glutamate racemases family.</text>
</comment>
<accession>A0ABS6JU69</accession>
<dbReference type="InterPro" id="IPR004380">
    <property type="entry name" value="Asp_race"/>
</dbReference>
<dbReference type="SUPFAM" id="SSF53681">
    <property type="entry name" value="Aspartate/glutamate racemase"/>
    <property type="match status" value="2"/>
</dbReference>
<evidence type="ECO:0000256" key="2">
    <source>
        <dbReference type="ARBA" id="ARBA00023235"/>
    </source>
</evidence>
<evidence type="ECO:0000256" key="1">
    <source>
        <dbReference type="ARBA" id="ARBA00007847"/>
    </source>
</evidence>
<sequence>MRKIGLIGGMSYESTLVYYQKINEGVRDIKGGLHSAECILYSVDFGHVEVWMREGKWEKAGQYLAQVAQKLEAAGAEGILLCTNTMHKVADYIDAAINVPFLHIGEIIGNVIRRSGKKNVLLLGTKYTMEQSFLVERIKQYGINVTVPESGERETINRVIFQELCLGSVNEKSRKGLYEIINKYEGIDGVILGCTELALLIKKEDLSIQLFDSTSLHIQSAISFMLNNN</sequence>
<dbReference type="PANTHER" id="PTHR21198">
    <property type="entry name" value="GLUTAMATE RACEMASE"/>
    <property type="match status" value="1"/>
</dbReference>
<dbReference type="Gene3D" id="3.40.50.1860">
    <property type="match status" value="2"/>
</dbReference>
<dbReference type="InterPro" id="IPR001920">
    <property type="entry name" value="Asp/Glu_race"/>
</dbReference>
<reference evidence="3 4" key="1">
    <citation type="submission" date="2021-06" db="EMBL/GenBank/DDBJ databases">
        <title>Bacillus sp. RD4P76, an endophyte from a halophyte.</title>
        <authorList>
            <person name="Sun J.-Q."/>
        </authorList>
    </citation>
    <scope>NUCLEOTIDE SEQUENCE [LARGE SCALE GENOMIC DNA]</scope>
    <source>
        <strain evidence="3 4">JCM 17098</strain>
    </source>
</reference>
<dbReference type="InterPro" id="IPR015942">
    <property type="entry name" value="Asp/Glu/hydantoin_racemase"/>
</dbReference>
<evidence type="ECO:0000313" key="4">
    <source>
        <dbReference type="Proteomes" id="UP000790580"/>
    </source>
</evidence>